<dbReference type="InParanoid" id="A0A259TXJ5"/>
<protein>
    <submittedName>
        <fullName evidence="1">Uncharacterized protein</fullName>
    </submittedName>
</protein>
<proteinExistence type="predicted"/>
<reference evidence="1 2" key="1">
    <citation type="submission" date="2016-11" db="EMBL/GenBank/DDBJ databases">
        <title>Study of marine rhodopsin-containing bacteria.</title>
        <authorList>
            <person name="Yoshizawa S."/>
            <person name="Kumagai Y."/>
            <person name="Kogure K."/>
        </authorList>
    </citation>
    <scope>NUCLEOTIDE SEQUENCE [LARGE SCALE GENOMIC DNA]</scope>
    <source>
        <strain evidence="1 2">SG-29</strain>
    </source>
</reference>
<sequence length="291" mass="32509">MYDRVNLTIYVEEPKRLRQRLPPLDETHSAERGTFAYAGYVCGLRLSLHGHNLRVRGSLPGFIGAGFPPATVATVARQRLEEMLGMDMGAARVSRLEVYADLPLAHPPAAYLPSYLALSRHEPSRYPGKSVTFVTAKRTAILYDRFVKTGRDVDRGIARFEVRHMKGGVPLLFGRVTTLADLALPAFRRTAADEWERQYHAIEKARALAPLAETKDYARWHLLHGYIARGLDTVLDEIYGFRVSGTLGKSQTAEMRRSVLALVNDPRLTAPCPLLAEADALIRESADRMRA</sequence>
<dbReference type="RefSeq" id="WP_094546648.1">
    <property type="nucleotide sequence ID" value="NZ_MQWB01000001.1"/>
</dbReference>
<organism evidence="1 2">
    <name type="scientific">Rubricoccus marinus</name>
    <dbReference type="NCBI Taxonomy" id="716817"/>
    <lineage>
        <taxon>Bacteria</taxon>
        <taxon>Pseudomonadati</taxon>
        <taxon>Rhodothermota</taxon>
        <taxon>Rhodothermia</taxon>
        <taxon>Rhodothermales</taxon>
        <taxon>Rubricoccaceae</taxon>
        <taxon>Rubricoccus</taxon>
    </lineage>
</organism>
<gene>
    <name evidence="1" type="ORF">BSZ36_05150</name>
</gene>
<evidence type="ECO:0000313" key="2">
    <source>
        <dbReference type="Proteomes" id="UP000216446"/>
    </source>
</evidence>
<dbReference type="AlphaFoldDB" id="A0A259TXJ5"/>
<comment type="caution">
    <text evidence="1">The sequence shown here is derived from an EMBL/GenBank/DDBJ whole genome shotgun (WGS) entry which is preliminary data.</text>
</comment>
<keyword evidence="2" id="KW-1185">Reference proteome</keyword>
<name>A0A259TXJ5_9BACT</name>
<dbReference type="Proteomes" id="UP000216446">
    <property type="component" value="Unassembled WGS sequence"/>
</dbReference>
<accession>A0A259TXJ5</accession>
<evidence type="ECO:0000313" key="1">
    <source>
        <dbReference type="EMBL" id="OZC02416.1"/>
    </source>
</evidence>
<dbReference type="OrthoDB" id="1438889at2"/>
<dbReference type="EMBL" id="MQWB01000001">
    <property type="protein sequence ID" value="OZC02416.1"/>
    <property type="molecule type" value="Genomic_DNA"/>
</dbReference>